<dbReference type="EMBL" id="ACYT02000083">
    <property type="protein sequence ID" value="EFF78845.1"/>
    <property type="molecule type" value="Genomic_DNA"/>
</dbReference>
<evidence type="ECO:0000313" key="2">
    <source>
        <dbReference type="Proteomes" id="UP000003150"/>
    </source>
</evidence>
<sequence>SACRLEARPGPATAHGHRSLARRFLGASWGSRVLSFWGARVRVVTNVVNPRAFSLKMAVLGVD</sequence>
<reference evidence="1 2" key="1">
    <citation type="submission" date="2009-10" db="EMBL/GenBank/DDBJ databases">
        <authorList>
            <person name="Weinstock G."/>
            <person name="Sodergren E."/>
            <person name="Clifton S."/>
            <person name="Fulton L."/>
            <person name="Fulton B."/>
            <person name="Courtney L."/>
            <person name="Fronick C."/>
            <person name="Harrison M."/>
            <person name="Strong C."/>
            <person name="Farmer C."/>
            <person name="Delahaunty K."/>
            <person name="Markovic C."/>
            <person name="Hall O."/>
            <person name="Minx P."/>
            <person name="Tomlinson C."/>
            <person name="Mitreva M."/>
            <person name="Nelson J."/>
            <person name="Hou S."/>
            <person name="Wollam A."/>
            <person name="Pepin K.H."/>
            <person name="Johnson M."/>
            <person name="Bhonagiri V."/>
            <person name="Nash W.E."/>
            <person name="Warren W."/>
            <person name="Chinwalla A."/>
            <person name="Mardis E.R."/>
            <person name="Wilson R.K."/>
        </authorList>
    </citation>
    <scope>NUCLEOTIDE SEQUENCE [LARGE SCALE GENOMIC DNA]</scope>
    <source>
        <strain evidence="1 2">F0309</strain>
    </source>
</reference>
<accession>D4U206</accession>
<comment type="caution">
    <text evidence="1">The sequence shown here is derived from an EMBL/GenBank/DDBJ whole genome shotgun (WGS) entry which is preliminary data.</text>
</comment>
<feature type="non-terminal residue" evidence="1">
    <location>
        <position position="1"/>
    </location>
</feature>
<organism evidence="1 2">
    <name type="scientific">Schaalia odontolytica F0309</name>
    <dbReference type="NCBI Taxonomy" id="649742"/>
    <lineage>
        <taxon>Bacteria</taxon>
        <taxon>Bacillati</taxon>
        <taxon>Actinomycetota</taxon>
        <taxon>Actinomycetes</taxon>
        <taxon>Actinomycetales</taxon>
        <taxon>Actinomycetaceae</taxon>
        <taxon>Schaalia</taxon>
    </lineage>
</organism>
<name>D4U206_9ACTO</name>
<dbReference type="AlphaFoldDB" id="D4U206"/>
<protein>
    <submittedName>
        <fullName evidence="1">Uncharacterized protein</fullName>
    </submittedName>
</protein>
<dbReference type="Proteomes" id="UP000003150">
    <property type="component" value="Unassembled WGS sequence"/>
</dbReference>
<dbReference type="HOGENOM" id="CLU_2872668_0_0_11"/>
<proteinExistence type="predicted"/>
<gene>
    <name evidence="1" type="ORF">HMPREF0970_02259</name>
</gene>
<evidence type="ECO:0000313" key="1">
    <source>
        <dbReference type="EMBL" id="EFF78845.1"/>
    </source>
</evidence>